<gene>
    <name evidence="2" type="ORF">D5F11_008825</name>
</gene>
<sequence length="98" mass="11373">MKTNNVERNIFKERPILLVSSSRIPEKEKQEGLYYYSVRHSDDCAFTPATVEKRVRVHHMFDIATEQPLDLPGGDLELTKGEQKEIFLAMVYGPFICR</sequence>
<proteinExistence type="predicted"/>
<organism evidence="2 3">
    <name type="scientific">Siminovitchia terrae</name>
    <name type="common">Bacillus terrae</name>
    <dbReference type="NCBI Taxonomy" id="1914933"/>
    <lineage>
        <taxon>Bacteria</taxon>
        <taxon>Bacillati</taxon>
        <taxon>Bacillota</taxon>
        <taxon>Bacilli</taxon>
        <taxon>Bacillales</taxon>
        <taxon>Bacillaceae</taxon>
        <taxon>Siminovitchia</taxon>
    </lineage>
</organism>
<reference evidence="2 3" key="1">
    <citation type="submission" date="2018-12" db="EMBL/GenBank/DDBJ databases">
        <authorList>
            <person name="Sun L."/>
            <person name="Chen Z."/>
        </authorList>
    </citation>
    <scope>NUCLEOTIDE SEQUENCE [LARGE SCALE GENOMIC DNA]</scope>
    <source>
        <strain evidence="2 3">LMG 29736</strain>
    </source>
</reference>
<name>A0A429X9Y0_SIMTE</name>
<evidence type="ECO:0000313" key="3">
    <source>
        <dbReference type="Proteomes" id="UP000287296"/>
    </source>
</evidence>
<accession>A0A429X9Y0</accession>
<dbReference type="Proteomes" id="UP000287296">
    <property type="component" value="Unassembled WGS sequence"/>
</dbReference>
<dbReference type="AlphaFoldDB" id="A0A429X9Y0"/>
<feature type="domain" description="Large polyvalent protein associated" evidence="1">
    <location>
        <begin position="18"/>
        <end position="80"/>
    </location>
</feature>
<dbReference type="OrthoDB" id="2594680at2"/>
<evidence type="ECO:0000259" key="1">
    <source>
        <dbReference type="Pfam" id="PF18843"/>
    </source>
</evidence>
<dbReference type="InterPro" id="IPR040809">
    <property type="entry name" value="LPD28"/>
</dbReference>
<evidence type="ECO:0000313" key="2">
    <source>
        <dbReference type="EMBL" id="RST60151.1"/>
    </source>
</evidence>
<dbReference type="RefSeq" id="WP_120117206.1">
    <property type="nucleotide sequence ID" value="NZ_QYTW02000006.1"/>
</dbReference>
<protein>
    <recommendedName>
        <fullName evidence="1">Large polyvalent protein associated domain-containing protein</fullName>
    </recommendedName>
</protein>
<dbReference type="EMBL" id="QYTW02000006">
    <property type="protein sequence ID" value="RST60151.1"/>
    <property type="molecule type" value="Genomic_DNA"/>
</dbReference>
<comment type="caution">
    <text evidence="2">The sequence shown here is derived from an EMBL/GenBank/DDBJ whole genome shotgun (WGS) entry which is preliminary data.</text>
</comment>
<dbReference type="Pfam" id="PF18843">
    <property type="entry name" value="LPD28"/>
    <property type="match status" value="1"/>
</dbReference>